<feature type="region of interest" description="Disordered" evidence="5">
    <location>
        <begin position="1"/>
        <end position="20"/>
    </location>
</feature>
<dbReference type="EMBL" id="OIVN01002079">
    <property type="protein sequence ID" value="SPD00369.1"/>
    <property type="molecule type" value="Genomic_DNA"/>
</dbReference>
<evidence type="ECO:0000256" key="2">
    <source>
        <dbReference type="ARBA" id="ARBA00022771"/>
    </source>
</evidence>
<dbReference type="GO" id="GO:0005634">
    <property type="term" value="C:nucleus"/>
    <property type="evidence" value="ECO:0007669"/>
    <property type="project" value="TreeGrafter"/>
</dbReference>
<dbReference type="PANTHER" id="PTHR11477:SF0">
    <property type="entry name" value="IP08861P-RELATED"/>
    <property type="match status" value="1"/>
</dbReference>
<evidence type="ECO:0000259" key="6">
    <source>
        <dbReference type="PROSITE" id="PS51321"/>
    </source>
</evidence>
<dbReference type="InterPro" id="IPR036575">
    <property type="entry name" value="TFIIS_cen_dom_sf"/>
</dbReference>
<keyword evidence="3" id="KW-0862">Zinc</keyword>
<keyword evidence="1" id="KW-0479">Metal-binding</keyword>
<evidence type="ECO:0000256" key="5">
    <source>
        <dbReference type="SAM" id="MobiDB-lite"/>
    </source>
</evidence>
<proteinExistence type="predicted"/>
<keyword evidence="2" id="KW-0863">Zinc-finger</keyword>
<dbReference type="SUPFAM" id="SSF46942">
    <property type="entry name" value="Elongation factor TFIIS domain 2"/>
    <property type="match status" value="1"/>
</dbReference>
<dbReference type="InterPro" id="IPR003618">
    <property type="entry name" value="TFIIS_cen_dom"/>
</dbReference>
<sequence length="175" mass="20061">MPQRAKPNINDHKGATASGKLPKRLKIRIPRKEETPNIHDHKVSNFVPINTTDMNGYRERVRKQLEEAFSRVDCEGILRTGHDLVQVATSVESAMFRKIGLSNEIKKAKYQSVLFNLKDPQNPDLRRKVLVGEIEPEKLVTMTAEEMASHKRKGENVQIQVKLLQKCLHDTDKEE</sequence>
<dbReference type="SMART" id="SM00510">
    <property type="entry name" value="TFS2M"/>
    <property type="match status" value="1"/>
</dbReference>
<reference evidence="7" key="1">
    <citation type="submission" date="2018-02" db="EMBL/GenBank/DDBJ databases">
        <authorList>
            <person name="Cohen D.B."/>
            <person name="Kent A.D."/>
        </authorList>
    </citation>
    <scope>NUCLEOTIDE SEQUENCE</scope>
</reference>
<accession>A0A2N9GLQ9</accession>
<gene>
    <name evidence="7" type="ORF">FSB_LOCUS28251</name>
</gene>
<feature type="domain" description="TFIIS central" evidence="6">
    <location>
        <begin position="57"/>
        <end position="175"/>
    </location>
</feature>
<name>A0A2N9GLQ9_FAGSY</name>
<evidence type="ECO:0000256" key="4">
    <source>
        <dbReference type="ARBA" id="ARBA00023242"/>
    </source>
</evidence>
<keyword evidence="4" id="KW-0539">Nucleus</keyword>
<organism evidence="7">
    <name type="scientific">Fagus sylvatica</name>
    <name type="common">Beechnut</name>
    <dbReference type="NCBI Taxonomy" id="28930"/>
    <lineage>
        <taxon>Eukaryota</taxon>
        <taxon>Viridiplantae</taxon>
        <taxon>Streptophyta</taxon>
        <taxon>Embryophyta</taxon>
        <taxon>Tracheophyta</taxon>
        <taxon>Spermatophyta</taxon>
        <taxon>Magnoliopsida</taxon>
        <taxon>eudicotyledons</taxon>
        <taxon>Gunneridae</taxon>
        <taxon>Pentapetalae</taxon>
        <taxon>rosids</taxon>
        <taxon>fabids</taxon>
        <taxon>Fagales</taxon>
        <taxon>Fagaceae</taxon>
        <taxon>Fagus</taxon>
    </lineage>
</organism>
<dbReference type="AlphaFoldDB" id="A0A2N9GLQ9"/>
<dbReference type="GO" id="GO:0006351">
    <property type="term" value="P:DNA-templated transcription"/>
    <property type="evidence" value="ECO:0007669"/>
    <property type="project" value="InterPro"/>
</dbReference>
<evidence type="ECO:0000256" key="1">
    <source>
        <dbReference type="ARBA" id="ARBA00022723"/>
    </source>
</evidence>
<evidence type="ECO:0000256" key="3">
    <source>
        <dbReference type="ARBA" id="ARBA00022833"/>
    </source>
</evidence>
<dbReference type="Pfam" id="PF07500">
    <property type="entry name" value="TFIIS_M"/>
    <property type="match status" value="1"/>
</dbReference>
<dbReference type="PROSITE" id="PS51321">
    <property type="entry name" value="TFIIS_CENTRAL"/>
    <property type="match status" value="1"/>
</dbReference>
<dbReference type="Gene3D" id="1.10.472.30">
    <property type="entry name" value="Transcription elongation factor S-II, central domain"/>
    <property type="match status" value="1"/>
</dbReference>
<dbReference type="PANTHER" id="PTHR11477">
    <property type="entry name" value="TRANSCRIPTION FACTOR S-II ZINC FINGER DOMAIN-CONTAINING PROTEIN"/>
    <property type="match status" value="1"/>
</dbReference>
<evidence type="ECO:0000313" key="7">
    <source>
        <dbReference type="EMBL" id="SPD00369.1"/>
    </source>
</evidence>
<dbReference type="GO" id="GO:0008270">
    <property type="term" value="F:zinc ion binding"/>
    <property type="evidence" value="ECO:0007669"/>
    <property type="project" value="UniProtKB-KW"/>
</dbReference>
<protein>
    <recommendedName>
        <fullName evidence="6">TFIIS central domain-containing protein</fullName>
    </recommendedName>
</protein>